<evidence type="ECO:0000259" key="3">
    <source>
        <dbReference type="Pfam" id="PF04355"/>
    </source>
</evidence>
<dbReference type="EMBL" id="JACBXS010000013">
    <property type="protein sequence ID" value="NYS24969.1"/>
    <property type="molecule type" value="Genomic_DNA"/>
</dbReference>
<dbReference type="AlphaFoldDB" id="A0A7Z0HZ47"/>
<reference evidence="4 5" key="1">
    <citation type="journal article" date="2000" name="Arch. Microbiol.">
        <title>Rhodobaca bogoriensis gen. nov. and sp. nov., an alkaliphilic purple nonsulfur bacterium from African Rift Valley soda lakes.</title>
        <authorList>
            <person name="Milford A.D."/>
            <person name="Achenbach L.A."/>
            <person name="Jung D.O."/>
            <person name="Madigan M.T."/>
        </authorList>
    </citation>
    <scope>NUCLEOTIDE SEQUENCE [LARGE SCALE GENOMIC DNA]</scope>
    <source>
        <strain evidence="4 5">2376</strain>
    </source>
</reference>
<evidence type="ECO:0000256" key="1">
    <source>
        <dbReference type="ARBA" id="ARBA00022729"/>
    </source>
</evidence>
<dbReference type="Gene3D" id="3.30.1450.10">
    <property type="match status" value="1"/>
</dbReference>
<protein>
    <submittedName>
        <fullName evidence="4">Outer membrane protein assembly factor BamE</fullName>
    </submittedName>
</protein>
<proteinExistence type="predicted"/>
<evidence type="ECO:0000313" key="5">
    <source>
        <dbReference type="Proteomes" id="UP000529417"/>
    </source>
</evidence>
<evidence type="ECO:0000313" key="4">
    <source>
        <dbReference type="EMBL" id="NYS24969.1"/>
    </source>
</evidence>
<organism evidence="4 5">
    <name type="scientific">Rhabdonatronobacter sediminivivens</name>
    <dbReference type="NCBI Taxonomy" id="2743469"/>
    <lineage>
        <taxon>Bacteria</taxon>
        <taxon>Pseudomonadati</taxon>
        <taxon>Pseudomonadota</taxon>
        <taxon>Alphaproteobacteria</taxon>
        <taxon>Rhodobacterales</taxon>
        <taxon>Paracoccaceae</taxon>
        <taxon>Rhabdonatronobacter</taxon>
    </lineage>
</organism>
<name>A0A7Z0HZ47_9RHOB</name>
<dbReference type="Pfam" id="PF04355">
    <property type="entry name" value="BamE"/>
    <property type="match status" value="1"/>
</dbReference>
<keyword evidence="5" id="KW-1185">Reference proteome</keyword>
<keyword evidence="2" id="KW-0472">Membrane</keyword>
<keyword evidence="1" id="KW-0732">Signal</keyword>
<dbReference type="InterPro" id="IPR007450">
    <property type="entry name" value="BamE_dom"/>
</dbReference>
<comment type="caution">
    <text evidence="4">The sequence shown here is derived from an EMBL/GenBank/DDBJ whole genome shotgun (WGS) entry which is preliminary data.</text>
</comment>
<dbReference type="Proteomes" id="UP000529417">
    <property type="component" value="Unassembled WGS sequence"/>
</dbReference>
<evidence type="ECO:0000256" key="2">
    <source>
        <dbReference type="ARBA" id="ARBA00023136"/>
    </source>
</evidence>
<dbReference type="InterPro" id="IPR037873">
    <property type="entry name" value="BamE-like"/>
</dbReference>
<gene>
    <name evidence="4" type="ORF">HUK65_08175</name>
</gene>
<feature type="domain" description="Outer membrane protein assembly factor BamE" evidence="3">
    <location>
        <begin position="36"/>
        <end position="111"/>
    </location>
</feature>
<sequence>MRGTMTKLTHLTRGRVFPILALVLIMGCAPQPSFHGFVPSEAALAEVEVGRDTRDTVAEKLGRPGAAGLMEGAGWYYVQSDWVRRGWSAPVEIDRQVVAISFDSADRVSNIERFGIDDGQVVALSRRVTDTGPTGGSLLRRLFGNLGRFAPGLIDGG</sequence>
<accession>A0A7Z0HZ47</accession>
<dbReference type="GO" id="GO:0019867">
    <property type="term" value="C:outer membrane"/>
    <property type="evidence" value="ECO:0007669"/>
    <property type="project" value="InterPro"/>
</dbReference>
<dbReference type="PROSITE" id="PS51257">
    <property type="entry name" value="PROKAR_LIPOPROTEIN"/>
    <property type="match status" value="1"/>
</dbReference>